<dbReference type="Gene3D" id="6.10.250.2140">
    <property type="match status" value="1"/>
</dbReference>
<dbReference type="Pfam" id="PF10938">
    <property type="entry name" value="YfdX"/>
    <property type="match status" value="1"/>
</dbReference>
<protein>
    <recommendedName>
        <fullName evidence="4">YfdX protein</fullName>
    </recommendedName>
</protein>
<dbReference type="InterPro" id="IPR021236">
    <property type="entry name" value="Uncharacterised_YfdX"/>
</dbReference>
<dbReference type="AlphaFoldDB" id="A0A175R6J8"/>
<gene>
    <name evidence="2" type="ORF">NS226_18515</name>
</gene>
<evidence type="ECO:0000313" key="3">
    <source>
        <dbReference type="Proteomes" id="UP000078272"/>
    </source>
</evidence>
<reference evidence="2 3" key="1">
    <citation type="journal article" date="2016" name="Front. Microbiol.">
        <title>Genomic Resource of Rice Seed Associated Bacteria.</title>
        <authorList>
            <person name="Midha S."/>
            <person name="Bansal K."/>
            <person name="Sharma S."/>
            <person name="Kumar N."/>
            <person name="Patil P.P."/>
            <person name="Chaudhry V."/>
            <person name="Patil P.B."/>
        </authorList>
    </citation>
    <scope>NUCLEOTIDE SEQUENCE [LARGE SCALE GENOMIC DNA]</scope>
    <source>
        <strain evidence="2 3">NS226</strain>
    </source>
</reference>
<dbReference type="PATRIC" id="fig|401562.3.peg.3804"/>
<feature type="chain" id="PRO_5008041724" description="YfdX protein" evidence="1">
    <location>
        <begin position="23"/>
        <end position="257"/>
    </location>
</feature>
<dbReference type="Proteomes" id="UP000078272">
    <property type="component" value="Unassembled WGS sequence"/>
</dbReference>
<proteinExistence type="predicted"/>
<feature type="signal peptide" evidence="1">
    <location>
        <begin position="1"/>
        <end position="22"/>
    </location>
</feature>
<dbReference type="EMBL" id="LDPZ01000052">
    <property type="protein sequence ID" value="KTQ85892.1"/>
    <property type="molecule type" value="Genomic_DNA"/>
</dbReference>
<keyword evidence="1" id="KW-0732">Signal</keyword>
<dbReference type="OrthoDB" id="6506866at2"/>
<comment type="caution">
    <text evidence="2">The sequence shown here is derived from an EMBL/GenBank/DDBJ whole genome shotgun (WGS) entry which is preliminary data.</text>
</comment>
<accession>A0A175R6J8</accession>
<dbReference type="Gene3D" id="1.20.120.1940">
    <property type="entry name" value="YfdX protein domain"/>
    <property type="match status" value="1"/>
</dbReference>
<organism evidence="2 3">
    <name type="scientific">Aureimonas ureilytica</name>
    <dbReference type="NCBI Taxonomy" id="401562"/>
    <lineage>
        <taxon>Bacteria</taxon>
        <taxon>Pseudomonadati</taxon>
        <taxon>Pseudomonadota</taxon>
        <taxon>Alphaproteobacteria</taxon>
        <taxon>Hyphomicrobiales</taxon>
        <taxon>Aurantimonadaceae</taxon>
        <taxon>Aureimonas</taxon>
    </lineage>
</organism>
<dbReference type="RefSeq" id="WP_058636207.1">
    <property type="nucleotide sequence ID" value="NZ_LDPZ01000052.1"/>
</dbReference>
<evidence type="ECO:0000256" key="1">
    <source>
        <dbReference type="SAM" id="SignalP"/>
    </source>
</evidence>
<evidence type="ECO:0008006" key="4">
    <source>
        <dbReference type="Google" id="ProtNLM"/>
    </source>
</evidence>
<dbReference type="STRING" id="401562.NS365_02420"/>
<name>A0A175R6J8_9HYPH</name>
<sequence>MKAYQIVAAVLLASTAVGGAYAADQAAKAEPAAVVAAEKTADKDVGKLSADGAQAFRDMHEARLAIFNADPKDAKELIAKAEKAIDKAKTDDAVFWKAENKLDAKLNQIAEKTKGAAKTATDDVTQEVAWLPIDGQLVLGEDFVATPEKSAAIKKANESVQKGDRKGALETLKLADVNVGFSMAVLPLDKTAHDIGEAAKLIDSGKFYEANALLKGTEDRIRFDVIDVNAVPATHQAKATAADMKETTSSTAATTTK</sequence>
<evidence type="ECO:0000313" key="2">
    <source>
        <dbReference type="EMBL" id="KTQ85892.1"/>
    </source>
</evidence>